<keyword evidence="1" id="KW-1133">Transmembrane helix</keyword>
<evidence type="ECO:0000313" key="2">
    <source>
        <dbReference type="EMBL" id="PCF96919.1"/>
    </source>
</evidence>
<keyword evidence="1" id="KW-0472">Membrane</keyword>
<reference evidence="3" key="1">
    <citation type="submission" date="2017-09" db="EMBL/GenBank/DDBJ databases">
        <authorList>
            <person name="Cho G.-S."/>
            <person name="Oguntoyinbo F.A."/>
            <person name="Cnockaert M."/>
            <person name="Kabisch J."/>
            <person name="Neve H."/>
            <person name="Bockelmann W."/>
            <person name="Wenning M."/>
            <person name="Franz C.M."/>
            <person name="Vandamme P."/>
        </authorList>
    </citation>
    <scope>NUCLEOTIDE SEQUENCE [LARGE SCALE GENOMIC DNA]</scope>
    <source>
        <strain evidence="3">MBT G8648</strain>
    </source>
</reference>
<feature type="transmembrane region" description="Helical" evidence="1">
    <location>
        <begin position="240"/>
        <end position="257"/>
    </location>
</feature>
<dbReference type="EMBL" id="NWUX01000002">
    <property type="protein sequence ID" value="PCF96919.1"/>
    <property type="molecule type" value="Genomic_DNA"/>
</dbReference>
<keyword evidence="3" id="KW-1185">Reference proteome</keyword>
<comment type="caution">
    <text evidence="2">The sequence shown here is derived from an EMBL/GenBank/DDBJ whole genome shotgun (WGS) entry which is preliminary data.</text>
</comment>
<gene>
    <name evidence="2" type="ORF">CPA45_04205</name>
</gene>
<accession>A0A2A4HR92</accession>
<sequence>MSDFSTERYLTIAVNKLNEYASNEDDQARIKFISYFFDKIKVNCHEININDSLECWIDIVEFFFGNVGALRKDDFIVNCTSFIYVVNKELMIIGKGVEKNKGFDYEYRNFIEEINNDKDVFERVVELNKKYNDLYKYKLLEERAKSVYLKELDKRFDESLGKMEDRVVNVEESANSSSEKLELIKNDLGFTSLFSGFHNYSEKIEKNLYWTGKEVLLYKIVLLALPLLAGIYAISGGEEYRVYGSFFVLALGVGLLLRMAARKNDQFEQTLSQINLKTSIAVFHEEQMRKIKDSERQHANEKFIEFIYSDIKTSEWHYPDLTSGLAELIKAVKSKN</sequence>
<proteinExistence type="predicted"/>
<dbReference type="Proteomes" id="UP000218677">
    <property type="component" value="Unassembled WGS sequence"/>
</dbReference>
<dbReference type="AlphaFoldDB" id="A0A2A4HR92"/>
<evidence type="ECO:0000313" key="3">
    <source>
        <dbReference type="Proteomes" id="UP000218677"/>
    </source>
</evidence>
<dbReference type="RefSeq" id="WP_096650383.1">
    <property type="nucleotide sequence ID" value="NZ_NWUX01000002.1"/>
</dbReference>
<keyword evidence="1" id="KW-0812">Transmembrane</keyword>
<protein>
    <submittedName>
        <fullName evidence="2">Uncharacterized protein</fullName>
    </submittedName>
</protein>
<organism evidence="2 3">
    <name type="scientific">Vreelandella nigrificans</name>
    <dbReference type="NCBI Taxonomy" id="2042704"/>
    <lineage>
        <taxon>Bacteria</taxon>
        <taxon>Pseudomonadati</taxon>
        <taxon>Pseudomonadota</taxon>
        <taxon>Gammaproteobacteria</taxon>
        <taxon>Oceanospirillales</taxon>
        <taxon>Halomonadaceae</taxon>
        <taxon>Vreelandella</taxon>
    </lineage>
</organism>
<evidence type="ECO:0000256" key="1">
    <source>
        <dbReference type="SAM" id="Phobius"/>
    </source>
</evidence>
<name>A0A2A4HR92_9GAMM</name>
<feature type="transmembrane region" description="Helical" evidence="1">
    <location>
        <begin position="216"/>
        <end position="234"/>
    </location>
</feature>